<protein>
    <submittedName>
        <fullName evidence="2">Uncharacterized protein</fullName>
    </submittedName>
</protein>
<sequence length="442" mass="47900">MGGYYPPPPYTAVNTRGGGFRPGRFMAPIDVDAMDVTPDAEGMTDEMDMEGGGDGGGWTSDGGMRGGDGGRSTATIEERVYGTKEEQRRPPPREGEGETRRRSDAASKSPPPPSSSTRVADTVVRADYDESNFTGRRPGEPVNRARGGSTSTAVVDDGRRTREYDGSRNGRGRDPRERHVVLDDYDDIMDDPFAYGGGGTRRRPMPPPPRPGGGGGGGRRSGPSVYTQEEEDLIESMGGRRRGGMAPPPPTGVGGVGGGPRTTQEFAGLGTMSRERGRANRRRILRNGEPPVDPLARNYNPEQIYDPPSPSFPPPNGYRREEGYLGDSTLVEISLDYSVPIPYLADVLANWGVPVPIDLNCRLGDMVTGEQAFAILEAIHTLDVASLHGRYSEEDLVGICDIYDIEITDAFEFCIDRGWALPFGVRTFLRVEQEEELLDALG</sequence>
<name>A0ABD3RBN6_9STRA</name>
<dbReference type="AlphaFoldDB" id="A0ABD3RBN6"/>
<feature type="region of interest" description="Disordered" evidence="1">
    <location>
        <begin position="36"/>
        <end position="266"/>
    </location>
</feature>
<evidence type="ECO:0000313" key="3">
    <source>
        <dbReference type="Proteomes" id="UP001530377"/>
    </source>
</evidence>
<dbReference type="Proteomes" id="UP001530377">
    <property type="component" value="Unassembled WGS sequence"/>
</dbReference>
<feature type="compositionally biased region" description="Basic and acidic residues" evidence="1">
    <location>
        <begin position="76"/>
        <end position="105"/>
    </location>
</feature>
<feature type="compositionally biased region" description="Acidic residues" evidence="1">
    <location>
        <begin position="42"/>
        <end position="51"/>
    </location>
</feature>
<proteinExistence type="predicted"/>
<evidence type="ECO:0000313" key="2">
    <source>
        <dbReference type="EMBL" id="KAL3809782.1"/>
    </source>
</evidence>
<comment type="caution">
    <text evidence="2">The sequence shown here is derived from an EMBL/GenBank/DDBJ whole genome shotgun (WGS) entry which is preliminary data.</text>
</comment>
<evidence type="ECO:0000256" key="1">
    <source>
        <dbReference type="SAM" id="MobiDB-lite"/>
    </source>
</evidence>
<reference evidence="2 3" key="1">
    <citation type="submission" date="2024-10" db="EMBL/GenBank/DDBJ databases">
        <title>Updated reference genomes for cyclostephanoid diatoms.</title>
        <authorList>
            <person name="Roberts W.R."/>
            <person name="Alverson A.J."/>
        </authorList>
    </citation>
    <scope>NUCLEOTIDE SEQUENCE [LARGE SCALE GENOMIC DNA]</scope>
    <source>
        <strain evidence="2 3">AJA228-03</strain>
    </source>
</reference>
<feature type="region of interest" description="Disordered" evidence="1">
    <location>
        <begin position="286"/>
        <end position="314"/>
    </location>
</feature>
<gene>
    <name evidence="2" type="ORF">ACHAXA_001626</name>
</gene>
<accession>A0ABD3RBN6</accession>
<feature type="compositionally biased region" description="Gly residues" evidence="1">
    <location>
        <begin position="52"/>
        <end position="70"/>
    </location>
</feature>
<feature type="compositionally biased region" description="Basic and acidic residues" evidence="1">
    <location>
        <begin position="156"/>
        <end position="182"/>
    </location>
</feature>
<organism evidence="2 3">
    <name type="scientific">Cyclostephanos tholiformis</name>
    <dbReference type="NCBI Taxonomy" id="382380"/>
    <lineage>
        <taxon>Eukaryota</taxon>
        <taxon>Sar</taxon>
        <taxon>Stramenopiles</taxon>
        <taxon>Ochrophyta</taxon>
        <taxon>Bacillariophyta</taxon>
        <taxon>Coscinodiscophyceae</taxon>
        <taxon>Thalassiosirophycidae</taxon>
        <taxon>Stephanodiscales</taxon>
        <taxon>Stephanodiscaceae</taxon>
        <taxon>Cyclostephanos</taxon>
    </lineage>
</organism>
<keyword evidence="3" id="KW-1185">Reference proteome</keyword>
<dbReference type="EMBL" id="JALLPB020000376">
    <property type="protein sequence ID" value="KAL3809782.1"/>
    <property type="molecule type" value="Genomic_DNA"/>
</dbReference>